<reference evidence="3" key="1">
    <citation type="submission" date="2022-11" db="UniProtKB">
        <authorList>
            <consortium name="WormBaseParasite"/>
        </authorList>
    </citation>
    <scope>IDENTIFICATION</scope>
</reference>
<evidence type="ECO:0000313" key="2">
    <source>
        <dbReference type="Proteomes" id="UP000887563"/>
    </source>
</evidence>
<dbReference type="PANTHER" id="PTHR23146:SF0">
    <property type="entry name" value="RNA POLYMERASE-ASSOCIATED PROTEIN LEO1"/>
    <property type="match status" value="1"/>
</dbReference>
<dbReference type="GO" id="GO:0032968">
    <property type="term" value="P:positive regulation of transcription elongation by RNA polymerase II"/>
    <property type="evidence" value="ECO:0007669"/>
    <property type="project" value="TreeGrafter"/>
</dbReference>
<feature type="region of interest" description="Disordered" evidence="1">
    <location>
        <begin position="1"/>
        <end position="21"/>
    </location>
</feature>
<dbReference type="InterPro" id="IPR007149">
    <property type="entry name" value="Leo1"/>
</dbReference>
<feature type="compositionally biased region" description="Acidic residues" evidence="1">
    <location>
        <begin position="489"/>
        <end position="506"/>
    </location>
</feature>
<feature type="compositionally biased region" description="Basic and acidic residues" evidence="1">
    <location>
        <begin position="173"/>
        <end position="189"/>
    </location>
</feature>
<sequence>MNNKRTICSPQLSHPQLSQHPFNREPLRRKIFAQFFYQSFLFVMSDSSIVSDEDAHEEVPAVSQSNQQQHSDDSSSMSSTSSSDEEHDEQNLDGNSTHPQSDQQQYQEDGEDDETSEINHEHQPDTEDSIPVNRDAEEEDDEDGIFTTKDDDEVSGVHATAEHNDEEMEDDEIEHHEEEDTQEDVHSHPDEDETHQVIARMDVSDDEEQEEEVDIGPTKIDLNMARCKVDLGEEGPYFVKLPNFLSIETKPFDPETYDDEIEEDETLDDDGRTRLKLKLENTIRWRTVRDEQGNEKRESNAKIVRWSDGSMSLYLGNEIFEVDRQKIMDFNHLYIRQGAALQAQAVFGEKLVFRPHSTETLTHRKMTMNMAEKTSKAQKVRMLANVGDNPNAQRKEMIRLEEEKLRAAARREAQQRKVRERPMTVGLTSGFLEGYDSDEAVDSLAAIKRRYQHAPYGMDRYQRERSFSESDEEQEERQRKTINEAKIDSEEEEEAEEGVEEMDTSDTEQRQKKQAQQQKTQQKRKIVIEEDED</sequence>
<dbReference type="PANTHER" id="PTHR23146">
    <property type="entry name" value="LEO1 PROTEIN"/>
    <property type="match status" value="1"/>
</dbReference>
<dbReference type="Pfam" id="PF04004">
    <property type="entry name" value="Leo1"/>
    <property type="match status" value="1"/>
</dbReference>
<feature type="region of interest" description="Disordered" evidence="1">
    <location>
        <begin position="459"/>
        <end position="533"/>
    </location>
</feature>
<accession>A0A914M7S1</accession>
<protein>
    <submittedName>
        <fullName evidence="3">RNA polymerase-associated protein LEO1</fullName>
    </submittedName>
</protein>
<organism evidence="2 3">
    <name type="scientific">Meloidogyne incognita</name>
    <name type="common">Southern root-knot nematode worm</name>
    <name type="synonym">Oxyuris incognita</name>
    <dbReference type="NCBI Taxonomy" id="6306"/>
    <lineage>
        <taxon>Eukaryota</taxon>
        <taxon>Metazoa</taxon>
        <taxon>Ecdysozoa</taxon>
        <taxon>Nematoda</taxon>
        <taxon>Chromadorea</taxon>
        <taxon>Rhabditida</taxon>
        <taxon>Tylenchina</taxon>
        <taxon>Tylenchomorpha</taxon>
        <taxon>Tylenchoidea</taxon>
        <taxon>Meloidogynidae</taxon>
        <taxon>Meloidogyninae</taxon>
        <taxon>Meloidogyne</taxon>
        <taxon>Meloidogyne incognita group</taxon>
    </lineage>
</organism>
<feature type="compositionally biased region" description="Basic and acidic residues" evidence="1">
    <location>
        <begin position="476"/>
        <end position="488"/>
    </location>
</feature>
<dbReference type="GO" id="GO:0016593">
    <property type="term" value="C:Cdc73/Paf1 complex"/>
    <property type="evidence" value="ECO:0007669"/>
    <property type="project" value="InterPro"/>
</dbReference>
<dbReference type="AlphaFoldDB" id="A0A914M7S1"/>
<dbReference type="WBParaSite" id="Minc3s01099g20710">
    <property type="protein sequence ID" value="Minc3s01099g20710"/>
    <property type="gene ID" value="Minc3s01099g20710"/>
</dbReference>
<keyword evidence="2" id="KW-1185">Reference proteome</keyword>
<proteinExistence type="predicted"/>
<evidence type="ECO:0000313" key="3">
    <source>
        <dbReference type="WBParaSite" id="Minc3s01099g20710"/>
    </source>
</evidence>
<dbReference type="Proteomes" id="UP000887563">
    <property type="component" value="Unplaced"/>
</dbReference>
<dbReference type="GO" id="GO:0006368">
    <property type="term" value="P:transcription elongation by RNA polymerase II"/>
    <property type="evidence" value="ECO:0007669"/>
    <property type="project" value="InterPro"/>
</dbReference>
<feature type="compositionally biased region" description="Low complexity" evidence="1">
    <location>
        <begin position="63"/>
        <end position="82"/>
    </location>
</feature>
<feature type="compositionally biased region" description="Polar residues" evidence="1">
    <location>
        <begin position="92"/>
        <end position="101"/>
    </location>
</feature>
<feature type="compositionally biased region" description="Acidic residues" evidence="1">
    <location>
        <begin position="136"/>
        <end position="154"/>
    </location>
</feature>
<feature type="region of interest" description="Disordered" evidence="1">
    <location>
        <begin position="51"/>
        <end position="195"/>
    </location>
</feature>
<name>A0A914M7S1_MELIC</name>
<dbReference type="GO" id="GO:1990269">
    <property type="term" value="F:RNA polymerase II C-terminal domain phosphoserine binding"/>
    <property type="evidence" value="ECO:0007669"/>
    <property type="project" value="TreeGrafter"/>
</dbReference>
<evidence type="ECO:0000256" key="1">
    <source>
        <dbReference type="SAM" id="MobiDB-lite"/>
    </source>
</evidence>